<dbReference type="RefSeq" id="WP_114615368.1">
    <property type="nucleotide sequence ID" value="NZ_DBEZRV010000013.1"/>
</dbReference>
<protein>
    <submittedName>
        <fullName evidence="3">Uncharacterized protein</fullName>
    </submittedName>
</protein>
<evidence type="ECO:0000313" key="3">
    <source>
        <dbReference type="EMBL" id="RDB59422.1"/>
    </source>
</evidence>
<feature type="compositionally biased region" description="Basic and acidic residues" evidence="1">
    <location>
        <begin position="189"/>
        <end position="202"/>
    </location>
</feature>
<feature type="compositionally biased region" description="Basic and acidic residues" evidence="1">
    <location>
        <begin position="161"/>
        <end position="176"/>
    </location>
</feature>
<keyword evidence="2" id="KW-1133">Transmembrane helix</keyword>
<feature type="compositionally biased region" description="Basic residues" evidence="1">
    <location>
        <begin position="177"/>
        <end position="188"/>
    </location>
</feature>
<reference evidence="3 4" key="1">
    <citation type="journal article" date="2018" name="Elife">
        <title>Discovery and characterization of a prevalent human gut bacterial enzyme sufficient for the inactivation of a family of plant toxins.</title>
        <authorList>
            <person name="Koppel N."/>
            <person name="Bisanz J.E."/>
            <person name="Pandelia M.E."/>
            <person name="Turnbaugh P.J."/>
            <person name="Balskus E.P."/>
        </authorList>
    </citation>
    <scope>NUCLEOTIDE SEQUENCE [LARGE SCALE GENOMIC DNA]</scope>
    <source>
        <strain evidence="3 4">OB21 GAM31</strain>
    </source>
</reference>
<name>A0A369LK05_9ACTN</name>
<feature type="transmembrane region" description="Helical" evidence="2">
    <location>
        <begin position="81"/>
        <end position="102"/>
    </location>
</feature>
<feature type="compositionally biased region" description="Low complexity" evidence="1">
    <location>
        <begin position="21"/>
        <end position="45"/>
    </location>
</feature>
<dbReference type="AlphaFoldDB" id="A0A369LK05"/>
<dbReference type="EMBL" id="PPTO01000005">
    <property type="protein sequence ID" value="RDB59422.1"/>
    <property type="molecule type" value="Genomic_DNA"/>
</dbReference>
<sequence length="202" mass="22971">MSTRNPMNDRYQTDGPKGQTKKSASSLKPKSKAASSVYVKSTQKTPQEKKAAQKAARQKQAELDRKYYNPPTAQYKKYKRIWWGMLGGAIVCTLVAMGAGSWWPDNPTMTWCFLIPAYALIIGALWFDFAKVRKVRREYQMEMLKKHPKEAKKHPTTAAKNKIDAAKEAEREAAKAEKKRFGHSFIRKAKPEEAAEGEKKSE</sequence>
<gene>
    <name evidence="3" type="ORF">C1881_04200</name>
</gene>
<feature type="compositionally biased region" description="Basic residues" evidence="1">
    <location>
        <begin position="146"/>
        <end position="155"/>
    </location>
</feature>
<comment type="caution">
    <text evidence="3">The sequence shown here is derived from an EMBL/GenBank/DDBJ whole genome shotgun (WGS) entry which is preliminary data.</text>
</comment>
<feature type="transmembrane region" description="Helical" evidence="2">
    <location>
        <begin position="108"/>
        <end position="127"/>
    </location>
</feature>
<feature type="region of interest" description="Disordered" evidence="1">
    <location>
        <begin position="146"/>
        <end position="202"/>
    </location>
</feature>
<proteinExistence type="predicted"/>
<evidence type="ECO:0000256" key="1">
    <source>
        <dbReference type="SAM" id="MobiDB-lite"/>
    </source>
</evidence>
<accession>A0A369LK05</accession>
<feature type="region of interest" description="Disordered" evidence="1">
    <location>
        <begin position="1"/>
        <end position="63"/>
    </location>
</feature>
<organism evidence="3 4">
    <name type="scientific">Slackia isoflavoniconvertens</name>
    <dbReference type="NCBI Taxonomy" id="572010"/>
    <lineage>
        <taxon>Bacteria</taxon>
        <taxon>Bacillati</taxon>
        <taxon>Actinomycetota</taxon>
        <taxon>Coriobacteriia</taxon>
        <taxon>Eggerthellales</taxon>
        <taxon>Eggerthellaceae</taxon>
        <taxon>Slackia</taxon>
    </lineage>
</organism>
<keyword evidence="2" id="KW-0472">Membrane</keyword>
<dbReference type="Proteomes" id="UP000253975">
    <property type="component" value="Unassembled WGS sequence"/>
</dbReference>
<evidence type="ECO:0000313" key="4">
    <source>
        <dbReference type="Proteomes" id="UP000253975"/>
    </source>
</evidence>
<evidence type="ECO:0000256" key="2">
    <source>
        <dbReference type="SAM" id="Phobius"/>
    </source>
</evidence>
<keyword evidence="2" id="KW-0812">Transmembrane</keyword>